<organism evidence="1 2">
    <name type="scientific">Dubosiella muris</name>
    <dbReference type="NCBI Taxonomy" id="3038133"/>
    <lineage>
        <taxon>Bacteria</taxon>
        <taxon>Bacillati</taxon>
        <taxon>Bacillota</taxon>
        <taxon>Erysipelotrichia</taxon>
        <taxon>Erysipelotrichales</taxon>
        <taxon>Erysipelotrichaceae</taxon>
        <taxon>Dubosiella</taxon>
    </lineage>
</organism>
<proteinExistence type="predicted"/>
<evidence type="ECO:0000313" key="2">
    <source>
        <dbReference type="Proteomes" id="UP000308836"/>
    </source>
</evidence>
<evidence type="ECO:0000313" key="1">
    <source>
        <dbReference type="EMBL" id="TGY66621.1"/>
    </source>
</evidence>
<sequence length="478" mass="51469">MYVRRGRMNTVTKEQSHKIMLGCYFVMFTIAAYGLSLATIQQPMLNAMGGGSYFSLITLIAAICMTIMTPIGGRLIDGLGNRKVTLYGGVISLVTGLIMAFIPNLWIFLIARILFSMAQGAISSVPYILAREVNPVEDQNKIFGMLATILAVGSFVGSWLAGNLMQYGFMWAAVAFPCLTLIPGIWLIVKNMYNDAHEGGLKMDWLGVVLLVVCLSTLLLSMNFGTKMGWYNGWILAGFLVGFSSLLALIAWENKAGTPLIPMTLFRSKEYVLLLGITFAGVFYMIAINSYLPMAVQTILEAGSSTSGVLQLPKTIVMVLVPTVLGVWVGKKKSHTWMALALSCVFVIIPCGLLVFMGVRMPVWFIMLMVGLTGLSDALRSVSATPAAQEILNPADLGIGTSMIGFTITLANSIAATVDGIAYDSLSASIPGIVGMSHGIDTTFLISAGVGVIGLLLTVLFFRPMLRKRAQKTGDTTK</sequence>
<name>A0AC61R8Q8_9FIRM</name>
<reference evidence="1" key="1">
    <citation type="submission" date="2019-04" db="EMBL/GenBank/DDBJ databases">
        <title>Microbes associate with the intestines of laboratory mice.</title>
        <authorList>
            <person name="Navarre W."/>
            <person name="Wong E."/>
            <person name="Huang K."/>
            <person name="Tropini C."/>
            <person name="Ng K."/>
            <person name="Yu B."/>
        </authorList>
    </citation>
    <scope>NUCLEOTIDE SEQUENCE</scope>
    <source>
        <strain evidence="1">NM09_H32</strain>
    </source>
</reference>
<gene>
    <name evidence="1" type="ORF">E5336_03600</name>
</gene>
<dbReference type="Proteomes" id="UP000308836">
    <property type="component" value="Unassembled WGS sequence"/>
</dbReference>
<protein>
    <submittedName>
        <fullName evidence="1">MFS transporter</fullName>
    </submittedName>
</protein>
<keyword evidence="2" id="KW-1185">Reference proteome</keyword>
<accession>A0AC61R8Q8</accession>
<comment type="caution">
    <text evidence="1">The sequence shown here is derived from an EMBL/GenBank/DDBJ whole genome shotgun (WGS) entry which is preliminary data.</text>
</comment>
<dbReference type="EMBL" id="SRYG01000005">
    <property type="protein sequence ID" value="TGY66621.1"/>
    <property type="molecule type" value="Genomic_DNA"/>
</dbReference>